<comment type="caution">
    <text evidence="5">The sequence shown here is derived from an EMBL/GenBank/DDBJ whole genome shotgun (WGS) entry which is preliminary data.</text>
</comment>
<keyword evidence="6" id="KW-1185">Reference proteome</keyword>
<dbReference type="Proteomes" id="UP000295023">
    <property type="component" value="Unassembled WGS sequence"/>
</dbReference>
<keyword evidence="1 5" id="KW-0808">Transferase</keyword>
<dbReference type="GO" id="GO:0032259">
    <property type="term" value="P:methylation"/>
    <property type="evidence" value="ECO:0007669"/>
    <property type="project" value="UniProtKB-KW"/>
</dbReference>
<dbReference type="NCBIfam" id="TIGR01444">
    <property type="entry name" value="fkbM_fam"/>
    <property type="match status" value="1"/>
</dbReference>
<evidence type="ECO:0000256" key="3">
    <source>
        <dbReference type="SAM" id="MobiDB-lite"/>
    </source>
</evidence>
<accession>A0A4R4DZK6</accession>
<dbReference type="Gene3D" id="3.40.50.150">
    <property type="entry name" value="Vaccinia Virus protein VP39"/>
    <property type="match status" value="1"/>
</dbReference>
<evidence type="ECO:0000256" key="1">
    <source>
        <dbReference type="ARBA" id="ARBA00022679"/>
    </source>
</evidence>
<dbReference type="EMBL" id="SKBM01000001">
    <property type="protein sequence ID" value="TCZ66823.1"/>
    <property type="molecule type" value="Genomic_DNA"/>
</dbReference>
<feature type="domain" description="TRM5/TYW2-like methyltransferase" evidence="4">
    <location>
        <begin position="205"/>
        <end position="266"/>
    </location>
</feature>
<evidence type="ECO:0000313" key="5">
    <source>
        <dbReference type="EMBL" id="TCZ66823.1"/>
    </source>
</evidence>
<keyword evidence="5" id="KW-0489">Methyltransferase</keyword>
<dbReference type="Pfam" id="PF02475">
    <property type="entry name" value="TRM5-TYW2_MTfase"/>
    <property type="match status" value="1"/>
</dbReference>
<feature type="region of interest" description="Disordered" evidence="3">
    <location>
        <begin position="87"/>
        <end position="115"/>
    </location>
</feature>
<dbReference type="SUPFAM" id="SSF53335">
    <property type="entry name" value="S-adenosyl-L-methionine-dependent methyltransferases"/>
    <property type="match status" value="1"/>
</dbReference>
<gene>
    <name evidence="5" type="ORF">EXY23_01575</name>
</gene>
<feature type="region of interest" description="Disordered" evidence="3">
    <location>
        <begin position="53"/>
        <end position="72"/>
    </location>
</feature>
<dbReference type="InterPro" id="IPR029063">
    <property type="entry name" value="SAM-dependent_MTases_sf"/>
</dbReference>
<evidence type="ECO:0000256" key="2">
    <source>
        <dbReference type="ARBA" id="ARBA00022691"/>
    </source>
</evidence>
<proteinExistence type="predicted"/>
<name>A0A4R4DZK6_9PROT</name>
<dbReference type="AlphaFoldDB" id="A0A4R4DZK6"/>
<sequence length="415" mass="45440">MRADVAGPGRFVHQGMRHGRGECRRVEVERGGFGDGQRRRMGRQDSEVRHAASLSRSWKQASARAVPPGHGYHGQRYFHRPVICSRRRQRRPTGATWSRSSRDRMAQGESKSGPARSGLIARLFPRLRTRQQTRLLPLARLAGGPRVATEASIRALATATPLAGNLLLCRVLGRYKFLVEATDLTLAPHLMLDGYWEWWTTSFLARNLRRGESVADAGAGIGYFSLLAADLVGPQGRVLAIEPNPASAELVRRNVRLNGFADRVAVEEAALAPAENRLVRLAVPPDSPMDAQLLPQSLGRAAPVRPETRPVEMVRGRTLDELLPQGADVIRLDVGDALEAAWDGAQGVLAAQPGLRMLVVFDPSRCLDPAALLRRIAARFPLRRLHPDGKARGCDQAELLAGGQALLYLARDEPA</sequence>
<dbReference type="InterPro" id="IPR006342">
    <property type="entry name" value="FkbM_mtfrase"/>
</dbReference>
<protein>
    <submittedName>
        <fullName evidence="5">FkbM family methyltransferase</fullName>
    </submittedName>
</protein>
<reference evidence="5 6" key="1">
    <citation type="submission" date="2019-03" db="EMBL/GenBank/DDBJ databases">
        <title>Paracraurococcus aquatilis NE82 genome sequence.</title>
        <authorList>
            <person name="Zhao Y."/>
            <person name="Du Z."/>
        </authorList>
    </citation>
    <scope>NUCLEOTIDE SEQUENCE [LARGE SCALE GENOMIC DNA]</scope>
    <source>
        <strain evidence="5 6">NE82</strain>
    </source>
</reference>
<dbReference type="GO" id="GO:0008168">
    <property type="term" value="F:methyltransferase activity"/>
    <property type="evidence" value="ECO:0007669"/>
    <property type="project" value="UniProtKB-KW"/>
</dbReference>
<keyword evidence="2" id="KW-0949">S-adenosyl-L-methionine</keyword>
<dbReference type="InterPro" id="IPR056743">
    <property type="entry name" value="TRM5-TYW2-like_MTfase"/>
</dbReference>
<dbReference type="CDD" id="cd02440">
    <property type="entry name" value="AdoMet_MTases"/>
    <property type="match status" value="1"/>
</dbReference>
<dbReference type="OrthoDB" id="7272699at2"/>
<evidence type="ECO:0000313" key="6">
    <source>
        <dbReference type="Proteomes" id="UP000295023"/>
    </source>
</evidence>
<evidence type="ECO:0000259" key="4">
    <source>
        <dbReference type="Pfam" id="PF02475"/>
    </source>
</evidence>
<organism evidence="5 6">
    <name type="scientific">Roseicella aquatilis</name>
    <dbReference type="NCBI Taxonomy" id="2527868"/>
    <lineage>
        <taxon>Bacteria</taxon>
        <taxon>Pseudomonadati</taxon>
        <taxon>Pseudomonadota</taxon>
        <taxon>Alphaproteobacteria</taxon>
        <taxon>Acetobacterales</taxon>
        <taxon>Roseomonadaceae</taxon>
        <taxon>Roseicella</taxon>
    </lineage>
</organism>